<dbReference type="AlphaFoldDB" id="A0A821SB26"/>
<sequence>MLVGYFWYFFPPLVRSGPGSPSSSVTGTVTRVSSVVGGEAELPCDSRPPQRNDSLLLVVWYRDDNPVYRYVINMLF</sequence>
<evidence type="ECO:0008006" key="3">
    <source>
        <dbReference type="Google" id="ProtNLM"/>
    </source>
</evidence>
<dbReference type="EMBL" id="CAJOBZ010000017">
    <property type="protein sequence ID" value="CAF4853924.1"/>
    <property type="molecule type" value="Genomic_DNA"/>
</dbReference>
<accession>A0A821SB26</accession>
<dbReference type="SUPFAM" id="SSF48726">
    <property type="entry name" value="Immunoglobulin"/>
    <property type="match status" value="1"/>
</dbReference>
<dbReference type="Gene3D" id="2.60.40.10">
    <property type="entry name" value="Immunoglobulins"/>
    <property type="match status" value="1"/>
</dbReference>
<gene>
    <name evidence="1" type="ORF">PMACD_LOCUS7303</name>
</gene>
<comment type="caution">
    <text evidence="1">The sequence shown here is derived from an EMBL/GenBank/DDBJ whole genome shotgun (WGS) entry which is preliminary data.</text>
</comment>
<reference evidence="1" key="1">
    <citation type="submission" date="2021-02" db="EMBL/GenBank/DDBJ databases">
        <authorList>
            <person name="Steward A R."/>
        </authorList>
    </citation>
    <scope>NUCLEOTIDE SEQUENCE</scope>
</reference>
<name>A0A821SB26_9NEOP</name>
<evidence type="ECO:0000313" key="1">
    <source>
        <dbReference type="EMBL" id="CAF4853924.1"/>
    </source>
</evidence>
<dbReference type="OrthoDB" id="10048737at2759"/>
<protein>
    <recommendedName>
        <fullName evidence="3">Ig-like domain-containing protein</fullName>
    </recommendedName>
</protein>
<proteinExistence type="predicted"/>
<keyword evidence="2" id="KW-1185">Reference proteome</keyword>
<dbReference type="InterPro" id="IPR013783">
    <property type="entry name" value="Ig-like_fold"/>
</dbReference>
<dbReference type="Proteomes" id="UP000663880">
    <property type="component" value="Unassembled WGS sequence"/>
</dbReference>
<organism evidence="1 2">
    <name type="scientific">Pieris macdunnoughi</name>
    <dbReference type="NCBI Taxonomy" id="345717"/>
    <lineage>
        <taxon>Eukaryota</taxon>
        <taxon>Metazoa</taxon>
        <taxon>Ecdysozoa</taxon>
        <taxon>Arthropoda</taxon>
        <taxon>Hexapoda</taxon>
        <taxon>Insecta</taxon>
        <taxon>Pterygota</taxon>
        <taxon>Neoptera</taxon>
        <taxon>Endopterygota</taxon>
        <taxon>Lepidoptera</taxon>
        <taxon>Glossata</taxon>
        <taxon>Ditrysia</taxon>
        <taxon>Papilionoidea</taxon>
        <taxon>Pieridae</taxon>
        <taxon>Pierinae</taxon>
        <taxon>Pieris</taxon>
    </lineage>
</organism>
<dbReference type="InterPro" id="IPR036179">
    <property type="entry name" value="Ig-like_dom_sf"/>
</dbReference>
<evidence type="ECO:0000313" key="2">
    <source>
        <dbReference type="Proteomes" id="UP000663880"/>
    </source>
</evidence>